<sequence>MLEALFSILNTVASNDPDRLSKICERVEECGGLDKIEKLQEHESEQIYLISYKIIEEFFSDEEDSELAIGMEEQQPQQGGHFNF</sequence>
<keyword evidence="2" id="KW-1185">Reference proteome</keyword>
<dbReference type="EMBL" id="CAVMJV010000014">
    <property type="protein sequence ID" value="CAK5051942.1"/>
    <property type="molecule type" value="Genomic_DNA"/>
</dbReference>
<gene>
    <name evidence="1" type="ORF">MENTE1834_LOCUS13746</name>
</gene>
<accession>A0ACB0YLN4</accession>
<proteinExistence type="predicted"/>
<reference evidence="1" key="1">
    <citation type="submission" date="2023-11" db="EMBL/GenBank/DDBJ databases">
        <authorList>
            <person name="Poullet M."/>
        </authorList>
    </citation>
    <scope>NUCLEOTIDE SEQUENCE</scope>
    <source>
        <strain evidence="1">E1834</strain>
    </source>
</reference>
<evidence type="ECO:0000313" key="2">
    <source>
        <dbReference type="Proteomes" id="UP001497535"/>
    </source>
</evidence>
<comment type="caution">
    <text evidence="1">The sequence shown here is derived from an EMBL/GenBank/DDBJ whole genome shotgun (WGS) entry which is preliminary data.</text>
</comment>
<name>A0ACB0YLN4_MELEN</name>
<protein>
    <submittedName>
        <fullName evidence="1">Uncharacterized protein</fullName>
    </submittedName>
</protein>
<dbReference type="Proteomes" id="UP001497535">
    <property type="component" value="Unassembled WGS sequence"/>
</dbReference>
<organism evidence="1 2">
    <name type="scientific">Meloidogyne enterolobii</name>
    <name type="common">Root-knot nematode worm</name>
    <name type="synonym">Meloidogyne mayaguensis</name>
    <dbReference type="NCBI Taxonomy" id="390850"/>
    <lineage>
        <taxon>Eukaryota</taxon>
        <taxon>Metazoa</taxon>
        <taxon>Ecdysozoa</taxon>
        <taxon>Nematoda</taxon>
        <taxon>Chromadorea</taxon>
        <taxon>Rhabditida</taxon>
        <taxon>Tylenchina</taxon>
        <taxon>Tylenchomorpha</taxon>
        <taxon>Tylenchoidea</taxon>
        <taxon>Meloidogynidae</taxon>
        <taxon>Meloidogyninae</taxon>
        <taxon>Meloidogyne</taxon>
    </lineage>
</organism>
<evidence type="ECO:0000313" key="1">
    <source>
        <dbReference type="EMBL" id="CAK5051942.1"/>
    </source>
</evidence>